<evidence type="ECO:0000313" key="8">
    <source>
        <dbReference type="Proteomes" id="UP000294902"/>
    </source>
</evidence>
<feature type="transmembrane region" description="Helical" evidence="5">
    <location>
        <begin position="104"/>
        <end position="127"/>
    </location>
</feature>
<evidence type="ECO:0000256" key="2">
    <source>
        <dbReference type="ARBA" id="ARBA00022692"/>
    </source>
</evidence>
<organism evidence="7 8">
    <name type="scientific">Natranaerovirga pectinivora</name>
    <dbReference type="NCBI Taxonomy" id="682400"/>
    <lineage>
        <taxon>Bacteria</taxon>
        <taxon>Bacillati</taxon>
        <taxon>Bacillota</taxon>
        <taxon>Clostridia</taxon>
        <taxon>Lachnospirales</taxon>
        <taxon>Natranaerovirgaceae</taxon>
        <taxon>Natranaerovirga</taxon>
    </lineage>
</organism>
<protein>
    <submittedName>
        <fullName evidence="7">ABC-2 family transporter</fullName>
    </submittedName>
</protein>
<keyword evidence="4 5" id="KW-0472">Membrane</keyword>
<dbReference type="RefSeq" id="WP_165878460.1">
    <property type="nucleotide sequence ID" value="NZ_SMAL01000002.1"/>
</dbReference>
<dbReference type="EMBL" id="SMAL01000002">
    <property type="protein sequence ID" value="TCT16129.1"/>
    <property type="molecule type" value="Genomic_DNA"/>
</dbReference>
<accession>A0A4R3MMF1</accession>
<feature type="transmembrane region" description="Helical" evidence="5">
    <location>
        <begin position="23"/>
        <end position="43"/>
    </location>
</feature>
<proteinExistence type="predicted"/>
<dbReference type="GO" id="GO:0016020">
    <property type="term" value="C:membrane"/>
    <property type="evidence" value="ECO:0007669"/>
    <property type="project" value="UniProtKB-SubCell"/>
</dbReference>
<feature type="transmembrane region" description="Helical" evidence="5">
    <location>
        <begin position="227"/>
        <end position="248"/>
    </location>
</feature>
<keyword evidence="3 5" id="KW-1133">Transmembrane helix</keyword>
<evidence type="ECO:0000256" key="4">
    <source>
        <dbReference type="ARBA" id="ARBA00023136"/>
    </source>
</evidence>
<feature type="transmembrane region" description="Helical" evidence="5">
    <location>
        <begin position="139"/>
        <end position="164"/>
    </location>
</feature>
<name>A0A4R3MMF1_9FIRM</name>
<evidence type="ECO:0000256" key="3">
    <source>
        <dbReference type="ARBA" id="ARBA00022989"/>
    </source>
</evidence>
<dbReference type="GO" id="GO:0140359">
    <property type="term" value="F:ABC-type transporter activity"/>
    <property type="evidence" value="ECO:0007669"/>
    <property type="project" value="InterPro"/>
</dbReference>
<dbReference type="InterPro" id="IPR013525">
    <property type="entry name" value="ABC2_TM"/>
</dbReference>
<keyword evidence="2 5" id="KW-0812">Transmembrane</keyword>
<evidence type="ECO:0000256" key="1">
    <source>
        <dbReference type="ARBA" id="ARBA00004141"/>
    </source>
</evidence>
<comment type="caution">
    <text evidence="7">The sequence shown here is derived from an EMBL/GenBank/DDBJ whole genome shotgun (WGS) entry which is preliminary data.</text>
</comment>
<feature type="transmembrane region" description="Helical" evidence="5">
    <location>
        <begin position="173"/>
        <end position="191"/>
    </location>
</feature>
<comment type="subcellular location">
    <subcellularLocation>
        <location evidence="1">Membrane</location>
        <topology evidence="1">Multi-pass membrane protein</topology>
    </subcellularLocation>
</comment>
<evidence type="ECO:0000256" key="5">
    <source>
        <dbReference type="SAM" id="Phobius"/>
    </source>
</evidence>
<sequence>MNSSSLFLVAFKQYFTRLTRDPFGLAIFTGLPVLLVVILGMVYTQNATEEIYHNGYNMANTYIGTGMLLMFLSMSGIYLLNYLDFDFNKNMKWRLRSLPCSTHILVFAATVACTVFMIIQGVLVVGITTFFLDAYWGNIGVTLSVVILMSIFSMFLNIILFFYVKNLRIAETFAWGIAWGMGVFGGLMFDLPNNAFFTFMREYGTPYALGHKAIMSSGFIEPSYTNVWIGLIGLFLIVVLFGLLVALLGRRKLA</sequence>
<feature type="domain" description="ABC-2 type transporter transmembrane" evidence="6">
    <location>
        <begin position="7"/>
        <end position="200"/>
    </location>
</feature>
<feature type="transmembrane region" description="Helical" evidence="5">
    <location>
        <begin position="63"/>
        <end position="83"/>
    </location>
</feature>
<evidence type="ECO:0000259" key="6">
    <source>
        <dbReference type="Pfam" id="PF01061"/>
    </source>
</evidence>
<dbReference type="AlphaFoldDB" id="A0A4R3MMF1"/>
<dbReference type="Proteomes" id="UP000294902">
    <property type="component" value="Unassembled WGS sequence"/>
</dbReference>
<evidence type="ECO:0000313" key="7">
    <source>
        <dbReference type="EMBL" id="TCT16129.1"/>
    </source>
</evidence>
<keyword evidence="8" id="KW-1185">Reference proteome</keyword>
<reference evidence="7 8" key="1">
    <citation type="submission" date="2019-03" db="EMBL/GenBank/DDBJ databases">
        <title>Genomic Encyclopedia of Type Strains, Phase IV (KMG-IV): sequencing the most valuable type-strain genomes for metagenomic binning, comparative biology and taxonomic classification.</title>
        <authorList>
            <person name="Goeker M."/>
        </authorList>
    </citation>
    <scope>NUCLEOTIDE SEQUENCE [LARGE SCALE GENOMIC DNA]</scope>
    <source>
        <strain evidence="7 8">DSM 24629</strain>
    </source>
</reference>
<dbReference type="Pfam" id="PF01061">
    <property type="entry name" value="ABC2_membrane"/>
    <property type="match status" value="1"/>
</dbReference>
<gene>
    <name evidence="7" type="ORF">EDC18_102145</name>
</gene>